<evidence type="ECO:0000259" key="5">
    <source>
        <dbReference type="PROSITE" id="PS50977"/>
    </source>
</evidence>
<dbReference type="InterPro" id="IPR004111">
    <property type="entry name" value="Repressor_TetR_C"/>
</dbReference>
<evidence type="ECO:0000256" key="3">
    <source>
        <dbReference type="ARBA" id="ARBA00023163"/>
    </source>
</evidence>
<gene>
    <name evidence="6" type="ORF">K8V08_12940</name>
</gene>
<feature type="domain" description="HTH tetR-type" evidence="5">
    <location>
        <begin position="15"/>
        <end position="75"/>
    </location>
</feature>
<evidence type="ECO:0000256" key="4">
    <source>
        <dbReference type="PROSITE-ProRule" id="PRU00335"/>
    </source>
</evidence>
<dbReference type="InterPro" id="IPR009057">
    <property type="entry name" value="Homeodomain-like_sf"/>
</dbReference>
<dbReference type="PROSITE" id="PS50977">
    <property type="entry name" value="HTH_TETR_2"/>
    <property type="match status" value="1"/>
</dbReference>
<evidence type="ECO:0000313" key="7">
    <source>
        <dbReference type="Proteomes" id="UP000784435"/>
    </source>
</evidence>
<dbReference type="Pfam" id="PF00440">
    <property type="entry name" value="TetR_N"/>
    <property type="match status" value="1"/>
</dbReference>
<keyword evidence="3" id="KW-0804">Transcription</keyword>
<dbReference type="Gene3D" id="1.10.357.10">
    <property type="entry name" value="Tetracycline Repressor, domain 2"/>
    <property type="match status" value="1"/>
</dbReference>
<evidence type="ECO:0000256" key="1">
    <source>
        <dbReference type="ARBA" id="ARBA00023015"/>
    </source>
</evidence>
<dbReference type="GO" id="GO:0003677">
    <property type="term" value="F:DNA binding"/>
    <property type="evidence" value="ECO:0007669"/>
    <property type="project" value="UniProtKB-UniRule"/>
</dbReference>
<name>A0A921MFP6_9MICO</name>
<organism evidence="6 7">
    <name type="scientific">Brevibacterium senegalense</name>
    <dbReference type="NCBI Taxonomy" id="1033736"/>
    <lineage>
        <taxon>Bacteria</taxon>
        <taxon>Bacillati</taxon>
        <taxon>Actinomycetota</taxon>
        <taxon>Actinomycetes</taxon>
        <taxon>Micrococcales</taxon>
        <taxon>Brevibacteriaceae</taxon>
        <taxon>Brevibacterium</taxon>
    </lineage>
</organism>
<dbReference type="SUPFAM" id="SSF48498">
    <property type="entry name" value="Tetracyclin repressor-like, C-terminal domain"/>
    <property type="match status" value="1"/>
</dbReference>
<comment type="caution">
    <text evidence="6">The sequence shown here is derived from an EMBL/GenBank/DDBJ whole genome shotgun (WGS) entry which is preliminary data.</text>
</comment>
<evidence type="ECO:0000313" key="6">
    <source>
        <dbReference type="EMBL" id="HJG81307.1"/>
    </source>
</evidence>
<dbReference type="EMBL" id="DYUK01000297">
    <property type="protein sequence ID" value="HJG81307.1"/>
    <property type="molecule type" value="Genomic_DNA"/>
</dbReference>
<keyword evidence="1" id="KW-0805">Transcription regulation</keyword>
<accession>A0A921MFP6</accession>
<feature type="DNA-binding region" description="H-T-H motif" evidence="4">
    <location>
        <begin position="38"/>
        <end position="57"/>
    </location>
</feature>
<protein>
    <submittedName>
        <fullName evidence="6">TetR/AcrR family transcriptional regulator</fullName>
    </submittedName>
</protein>
<dbReference type="SUPFAM" id="SSF46689">
    <property type="entry name" value="Homeodomain-like"/>
    <property type="match status" value="1"/>
</dbReference>
<dbReference type="Proteomes" id="UP000784435">
    <property type="component" value="Unassembled WGS sequence"/>
</dbReference>
<reference evidence="6" key="2">
    <citation type="submission" date="2021-09" db="EMBL/GenBank/DDBJ databases">
        <authorList>
            <person name="Gilroy R."/>
        </authorList>
    </citation>
    <scope>NUCLEOTIDE SEQUENCE</scope>
    <source>
        <strain evidence="6">ChiGjej5B5-7349</strain>
    </source>
</reference>
<evidence type="ECO:0000256" key="2">
    <source>
        <dbReference type="ARBA" id="ARBA00023125"/>
    </source>
</evidence>
<dbReference type="InterPro" id="IPR001647">
    <property type="entry name" value="HTH_TetR"/>
</dbReference>
<dbReference type="Gene3D" id="1.10.10.60">
    <property type="entry name" value="Homeodomain-like"/>
    <property type="match status" value="1"/>
</dbReference>
<keyword evidence="2 4" id="KW-0238">DNA-binding</keyword>
<dbReference type="GO" id="GO:0045892">
    <property type="term" value="P:negative regulation of DNA-templated transcription"/>
    <property type="evidence" value="ECO:0007669"/>
    <property type="project" value="InterPro"/>
</dbReference>
<sequence>MSYWSHRKPVQRTRAVDVDEVARSAISLLDEGGLRALTVRAVAKHLGVAAASLYSRIESVDDLFDLALDRALGDDPDIREAIAGASLPDLMLTHYRHLVRHRWACQVLGMRAPRGPHHLAFSERMIVLLVDAGAADPVGSAYALSNFVIGSATAAPMVDDERTAPIDAGSAPVYARLHAEHRTDPESILIAGLEALHARILLPAGDPPTDRAEDHQG</sequence>
<dbReference type="Pfam" id="PF02909">
    <property type="entry name" value="TetR_C_1"/>
    <property type="match status" value="1"/>
</dbReference>
<reference evidence="6" key="1">
    <citation type="journal article" date="2021" name="PeerJ">
        <title>Extensive microbial diversity within the chicken gut microbiome revealed by metagenomics and culture.</title>
        <authorList>
            <person name="Gilroy R."/>
            <person name="Ravi A."/>
            <person name="Getino M."/>
            <person name="Pursley I."/>
            <person name="Horton D.L."/>
            <person name="Alikhan N.F."/>
            <person name="Baker D."/>
            <person name="Gharbi K."/>
            <person name="Hall N."/>
            <person name="Watson M."/>
            <person name="Adriaenssens E.M."/>
            <person name="Foster-Nyarko E."/>
            <person name="Jarju S."/>
            <person name="Secka A."/>
            <person name="Antonio M."/>
            <person name="Oren A."/>
            <person name="Chaudhuri R.R."/>
            <person name="La Ragione R."/>
            <person name="Hildebrand F."/>
            <person name="Pallen M.J."/>
        </authorList>
    </citation>
    <scope>NUCLEOTIDE SEQUENCE</scope>
    <source>
        <strain evidence="6">ChiGjej5B5-7349</strain>
    </source>
</reference>
<dbReference type="InterPro" id="IPR036271">
    <property type="entry name" value="Tet_transcr_reg_TetR-rel_C_sf"/>
</dbReference>
<dbReference type="AlphaFoldDB" id="A0A921MFP6"/>
<proteinExistence type="predicted"/>